<dbReference type="Proteomes" id="UP001597526">
    <property type="component" value="Unassembled WGS sequence"/>
</dbReference>
<keyword evidence="9" id="KW-1185">Reference proteome</keyword>
<dbReference type="Pfam" id="PF00196">
    <property type="entry name" value="GerE"/>
    <property type="match status" value="1"/>
</dbReference>
<dbReference type="SMART" id="SM00421">
    <property type="entry name" value="HTH_LUXR"/>
    <property type="match status" value="1"/>
</dbReference>
<keyword evidence="2" id="KW-0805">Transcription regulation</keyword>
<evidence type="ECO:0000259" key="6">
    <source>
        <dbReference type="PROSITE" id="PS50043"/>
    </source>
</evidence>
<dbReference type="InterPro" id="IPR058245">
    <property type="entry name" value="NreC/VraR/RcsB-like_REC"/>
</dbReference>
<evidence type="ECO:0000256" key="5">
    <source>
        <dbReference type="PROSITE-ProRule" id="PRU00169"/>
    </source>
</evidence>
<dbReference type="PROSITE" id="PS00622">
    <property type="entry name" value="HTH_LUXR_1"/>
    <property type="match status" value="1"/>
</dbReference>
<dbReference type="InterPro" id="IPR011006">
    <property type="entry name" value="CheY-like_superfamily"/>
</dbReference>
<proteinExistence type="predicted"/>
<evidence type="ECO:0000256" key="3">
    <source>
        <dbReference type="ARBA" id="ARBA00023125"/>
    </source>
</evidence>
<accession>A0ABW5MWL7</accession>
<dbReference type="PROSITE" id="PS50110">
    <property type="entry name" value="RESPONSE_REGULATORY"/>
    <property type="match status" value="1"/>
</dbReference>
<dbReference type="SMART" id="SM00448">
    <property type="entry name" value="REC"/>
    <property type="match status" value="1"/>
</dbReference>
<protein>
    <submittedName>
        <fullName evidence="8">Response regulator transcription factor</fullName>
    </submittedName>
</protein>
<dbReference type="PANTHER" id="PTHR44688">
    <property type="entry name" value="DNA-BINDING TRANSCRIPTIONAL ACTIVATOR DEVR_DOSR"/>
    <property type="match status" value="1"/>
</dbReference>
<keyword evidence="3" id="KW-0238">DNA-binding</keyword>
<sequence length="209" mass="23773">MKTEALRVIVIDGDQSSHPKYEQYFETFYDYKLVGAFKSVHDALQNYRKYRPDIVLSEVSLFGISGIEGIQYFRKKDQAIKIILLSVKNDFDIVKKAFKAGANGYLTKPVTNDRLLEALNSVKDNGAALSHDVARTVVEMFQKKKYESLSKRENQIVEYLGQGATYKSIADKLYVTPSTVNFHIQNIYLKLNVNSKSAALEKLRMLEAS</sequence>
<evidence type="ECO:0000313" key="9">
    <source>
        <dbReference type="Proteomes" id="UP001597526"/>
    </source>
</evidence>
<name>A0ABW5MWL7_9FLAO</name>
<dbReference type="EMBL" id="JBHULB010000008">
    <property type="protein sequence ID" value="MFD2586770.1"/>
    <property type="molecule type" value="Genomic_DNA"/>
</dbReference>
<evidence type="ECO:0000256" key="4">
    <source>
        <dbReference type="ARBA" id="ARBA00023163"/>
    </source>
</evidence>
<dbReference type="InterPro" id="IPR036388">
    <property type="entry name" value="WH-like_DNA-bd_sf"/>
</dbReference>
<dbReference type="InterPro" id="IPR001789">
    <property type="entry name" value="Sig_transdc_resp-reg_receiver"/>
</dbReference>
<comment type="caution">
    <text evidence="5">Lacks conserved residue(s) required for the propagation of feature annotation.</text>
</comment>
<dbReference type="CDD" id="cd06170">
    <property type="entry name" value="LuxR_C_like"/>
    <property type="match status" value="1"/>
</dbReference>
<reference evidence="9" key="1">
    <citation type="journal article" date="2019" name="Int. J. Syst. Evol. Microbiol.">
        <title>The Global Catalogue of Microorganisms (GCM) 10K type strain sequencing project: providing services to taxonomists for standard genome sequencing and annotation.</title>
        <authorList>
            <consortium name="The Broad Institute Genomics Platform"/>
            <consortium name="The Broad Institute Genome Sequencing Center for Infectious Disease"/>
            <person name="Wu L."/>
            <person name="Ma J."/>
        </authorList>
    </citation>
    <scope>NUCLEOTIDE SEQUENCE [LARGE SCALE GENOMIC DNA]</scope>
    <source>
        <strain evidence="9">KCTC 52368</strain>
    </source>
</reference>
<keyword evidence="1" id="KW-0597">Phosphoprotein</keyword>
<dbReference type="Gene3D" id="1.10.10.10">
    <property type="entry name" value="Winged helix-like DNA-binding domain superfamily/Winged helix DNA-binding domain"/>
    <property type="match status" value="1"/>
</dbReference>
<dbReference type="SUPFAM" id="SSF52172">
    <property type="entry name" value="CheY-like"/>
    <property type="match status" value="1"/>
</dbReference>
<keyword evidence="4" id="KW-0804">Transcription</keyword>
<dbReference type="InterPro" id="IPR000792">
    <property type="entry name" value="Tscrpt_reg_LuxR_C"/>
</dbReference>
<evidence type="ECO:0000256" key="2">
    <source>
        <dbReference type="ARBA" id="ARBA00023015"/>
    </source>
</evidence>
<feature type="domain" description="HTH luxR-type" evidence="6">
    <location>
        <begin position="142"/>
        <end position="207"/>
    </location>
</feature>
<feature type="domain" description="Response regulatory" evidence="7">
    <location>
        <begin position="7"/>
        <end position="123"/>
    </location>
</feature>
<dbReference type="SUPFAM" id="SSF46894">
    <property type="entry name" value="C-terminal effector domain of the bipartite response regulators"/>
    <property type="match status" value="1"/>
</dbReference>
<gene>
    <name evidence="8" type="ORF">ACFSQJ_07500</name>
</gene>
<organism evidence="8 9">
    <name type="scientific">Croceitalea marina</name>
    <dbReference type="NCBI Taxonomy" id="1775166"/>
    <lineage>
        <taxon>Bacteria</taxon>
        <taxon>Pseudomonadati</taxon>
        <taxon>Bacteroidota</taxon>
        <taxon>Flavobacteriia</taxon>
        <taxon>Flavobacteriales</taxon>
        <taxon>Flavobacteriaceae</taxon>
        <taxon>Croceitalea</taxon>
    </lineage>
</organism>
<dbReference type="InterPro" id="IPR016032">
    <property type="entry name" value="Sig_transdc_resp-reg_C-effctor"/>
</dbReference>
<dbReference type="PANTHER" id="PTHR44688:SF16">
    <property type="entry name" value="DNA-BINDING TRANSCRIPTIONAL ACTIVATOR DEVR_DOSR"/>
    <property type="match status" value="1"/>
</dbReference>
<evidence type="ECO:0000259" key="7">
    <source>
        <dbReference type="PROSITE" id="PS50110"/>
    </source>
</evidence>
<evidence type="ECO:0000256" key="1">
    <source>
        <dbReference type="ARBA" id="ARBA00022553"/>
    </source>
</evidence>
<dbReference type="Gene3D" id="3.40.50.2300">
    <property type="match status" value="1"/>
</dbReference>
<comment type="caution">
    <text evidence="8">The sequence shown here is derived from an EMBL/GenBank/DDBJ whole genome shotgun (WGS) entry which is preliminary data.</text>
</comment>
<dbReference type="Pfam" id="PF00072">
    <property type="entry name" value="Response_reg"/>
    <property type="match status" value="1"/>
</dbReference>
<dbReference type="RefSeq" id="WP_377766331.1">
    <property type="nucleotide sequence ID" value="NZ_JBHULB010000008.1"/>
</dbReference>
<dbReference type="PRINTS" id="PR00038">
    <property type="entry name" value="HTHLUXR"/>
</dbReference>
<evidence type="ECO:0000313" key="8">
    <source>
        <dbReference type="EMBL" id="MFD2586770.1"/>
    </source>
</evidence>
<dbReference type="PROSITE" id="PS50043">
    <property type="entry name" value="HTH_LUXR_2"/>
    <property type="match status" value="1"/>
</dbReference>
<dbReference type="CDD" id="cd17535">
    <property type="entry name" value="REC_NarL-like"/>
    <property type="match status" value="1"/>
</dbReference>